<dbReference type="InterPro" id="IPR002110">
    <property type="entry name" value="Ankyrin_rpt"/>
</dbReference>
<accession>A0AAD4T5F9</accession>
<dbReference type="InterPro" id="IPR036770">
    <property type="entry name" value="Ankyrin_rpt-contain_sf"/>
</dbReference>
<sequence>MNSTKRTAVLTAAISGKLNQFKNLIAKYDDGSGLADTVMSVKDDNGIGVIHFAAVEGKLNVLKYLIEELKLDVNMKDPKGMN</sequence>
<protein>
    <submittedName>
        <fullName evidence="1">Uncharacterized protein</fullName>
    </submittedName>
</protein>
<dbReference type="Gene3D" id="1.25.40.20">
    <property type="entry name" value="Ankyrin repeat-containing domain"/>
    <property type="match status" value="1"/>
</dbReference>
<gene>
    <name evidence="1" type="ORF">MKW98_016088</name>
</gene>
<organism evidence="1 2">
    <name type="scientific">Papaver atlanticum</name>
    <dbReference type="NCBI Taxonomy" id="357466"/>
    <lineage>
        <taxon>Eukaryota</taxon>
        <taxon>Viridiplantae</taxon>
        <taxon>Streptophyta</taxon>
        <taxon>Embryophyta</taxon>
        <taxon>Tracheophyta</taxon>
        <taxon>Spermatophyta</taxon>
        <taxon>Magnoliopsida</taxon>
        <taxon>Ranunculales</taxon>
        <taxon>Papaveraceae</taxon>
        <taxon>Papaveroideae</taxon>
        <taxon>Papaver</taxon>
    </lineage>
</organism>
<dbReference type="InterPro" id="IPR051616">
    <property type="entry name" value="Cul2-RING_E3_ligase_SR"/>
</dbReference>
<evidence type="ECO:0000313" key="1">
    <source>
        <dbReference type="EMBL" id="KAI3938583.1"/>
    </source>
</evidence>
<dbReference type="EMBL" id="JAJJMB010005516">
    <property type="protein sequence ID" value="KAI3938583.1"/>
    <property type="molecule type" value="Genomic_DNA"/>
</dbReference>
<dbReference type="SUPFAM" id="SSF48403">
    <property type="entry name" value="Ankyrin repeat"/>
    <property type="match status" value="1"/>
</dbReference>
<dbReference type="PANTHER" id="PTHR46224:SF6">
    <property type="entry name" value="ANKYRIN REPEAT FAMILY PROTEIN"/>
    <property type="match status" value="1"/>
</dbReference>
<name>A0AAD4T5F9_9MAGN</name>
<keyword evidence="2" id="KW-1185">Reference proteome</keyword>
<dbReference type="AlphaFoldDB" id="A0AAD4T5F9"/>
<dbReference type="Pfam" id="PF12796">
    <property type="entry name" value="Ank_2"/>
    <property type="match status" value="1"/>
</dbReference>
<comment type="caution">
    <text evidence="1">The sequence shown here is derived from an EMBL/GenBank/DDBJ whole genome shotgun (WGS) entry which is preliminary data.</text>
</comment>
<dbReference type="PANTHER" id="PTHR46224">
    <property type="entry name" value="ANKYRIN REPEAT FAMILY PROTEIN"/>
    <property type="match status" value="1"/>
</dbReference>
<dbReference type="Proteomes" id="UP001202328">
    <property type="component" value="Unassembled WGS sequence"/>
</dbReference>
<reference evidence="1" key="1">
    <citation type="submission" date="2022-04" db="EMBL/GenBank/DDBJ databases">
        <title>A functionally conserved STORR gene fusion in Papaver species that diverged 16.8 million years ago.</title>
        <authorList>
            <person name="Catania T."/>
        </authorList>
    </citation>
    <scope>NUCLEOTIDE SEQUENCE</scope>
    <source>
        <strain evidence="1">S-188037</strain>
    </source>
</reference>
<evidence type="ECO:0000313" key="2">
    <source>
        <dbReference type="Proteomes" id="UP001202328"/>
    </source>
</evidence>
<proteinExistence type="predicted"/>